<evidence type="ECO:0000313" key="2">
    <source>
        <dbReference type="EMBL" id="KRY35061.1"/>
    </source>
</evidence>
<reference evidence="2 3" key="1">
    <citation type="submission" date="2015-01" db="EMBL/GenBank/DDBJ databases">
        <title>Evolution of Trichinella species and genotypes.</title>
        <authorList>
            <person name="Korhonen P.K."/>
            <person name="Edoardo P."/>
            <person name="Giuseppe L.R."/>
            <person name="Gasser R.B."/>
        </authorList>
    </citation>
    <scope>NUCLEOTIDE SEQUENCE [LARGE SCALE GENOMIC DNA]</scope>
    <source>
        <strain evidence="2">ISS3</strain>
    </source>
</reference>
<dbReference type="InParanoid" id="A0A0V1BDE8"/>
<feature type="compositionally biased region" description="Gly residues" evidence="1">
    <location>
        <begin position="192"/>
        <end position="201"/>
    </location>
</feature>
<keyword evidence="3" id="KW-1185">Reference proteome</keyword>
<dbReference type="AlphaFoldDB" id="A0A0V1BDE8"/>
<dbReference type="Proteomes" id="UP000054776">
    <property type="component" value="Unassembled WGS sequence"/>
</dbReference>
<comment type="caution">
    <text evidence="2">The sequence shown here is derived from an EMBL/GenBank/DDBJ whole genome shotgun (WGS) entry which is preliminary data.</text>
</comment>
<feature type="compositionally biased region" description="Basic residues" evidence="1">
    <location>
        <begin position="251"/>
        <end position="262"/>
    </location>
</feature>
<evidence type="ECO:0000313" key="3">
    <source>
        <dbReference type="Proteomes" id="UP000054776"/>
    </source>
</evidence>
<protein>
    <submittedName>
        <fullName evidence="2">Uncharacterized protein</fullName>
    </submittedName>
</protein>
<accession>A0A0V1BDE8</accession>
<organism evidence="2 3">
    <name type="scientific">Trichinella spiralis</name>
    <name type="common">Trichina worm</name>
    <dbReference type="NCBI Taxonomy" id="6334"/>
    <lineage>
        <taxon>Eukaryota</taxon>
        <taxon>Metazoa</taxon>
        <taxon>Ecdysozoa</taxon>
        <taxon>Nematoda</taxon>
        <taxon>Enoplea</taxon>
        <taxon>Dorylaimia</taxon>
        <taxon>Trichinellida</taxon>
        <taxon>Trichinellidae</taxon>
        <taxon>Trichinella</taxon>
    </lineage>
</organism>
<feature type="region of interest" description="Disordered" evidence="1">
    <location>
        <begin position="185"/>
        <end position="262"/>
    </location>
</feature>
<name>A0A0V1BDE8_TRISP</name>
<gene>
    <name evidence="2" type="ORF">T01_9996</name>
</gene>
<evidence type="ECO:0000256" key="1">
    <source>
        <dbReference type="SAM" id="MobiDB-lite"/>
    </source>
</evidence>
<sequence length="262" mass="29181">MQHSQRLFWTERHRPRRCDPPVSWCAPGGSGTIRAHCPVDHYLGVYGPGVGVIRGPFRSAPQMARTPRGERAAHWRFALAPRRAPDPGALCMTMESAAAYSGPSTNRGPEDQHTSEKVTHIYTVQCHLPAWRTSNKLYLSITYRLLNSSKLSANKNRFTRLLAELEELCLGSADSKTWKEKNISTRQTTGEGVEGSSGIGQGSVHWPLPSERGRDADVEGEIAPCPAKGMGHEDRVRFRRKGSSLSSLNGRRTRSLRPWKRT</sequence>
<proteinExistence type="predicted"/>
<dbReference type="EMBL" id="JYDH01000058">
    <property type="protein sequence ID" value="KRY35061.1"/>
    <property type="molecule type" value="Genomic_DNA"/>
</dbReference>